<feature type="compositionally biased region" description="Basic residues" evidence="1">
    <location>
        <begin position="209"/>
        <end position="218"/>
    </location>
</feature>
<feature type="compositionally biased region" description="Basic residues" evidence="1">
    <location>
        <begin position="153"/>
        <end position="166"/>
    </location>
</feature>
<dbReference type="Pfam" id="PF04059">
    <property type="entry name" value="RRM_2"/>
    <property type="match status" value="1"/>
</dbReference>
<dbReference type="InterPro" id="IPR035979">
    <property type="entry name" value="RBD_domain_sf"/>
</dbReference>
<accession>A0ABN9VQV8</accession>
<feature type="compositionally biased region" description="Low complexity" evidence="1">
    <location>
        <begin position="351"/>
        <end position="371"/>
    </location>
</feature>
<feature type="region of interest" description="Disordered" evidence="1">
    <location>
        <begin position="257"/>
        <end position="381"/>
    </location>
</feature>
<sequence>MARHKLPVSAWRKSSKNKVSRGDVRGFLESQRSGDADALLCEVGACIGARQPSVLPRKELFEAHAFATVIHRHFPDGPLDVVEACAGCGMLAVFLVLMNPLPGRPWPESAGALRRHSEAALGDEAAGRPVRALARARPQRQLAAAGPPEGRRRQPRGPGRHRRRARGPPGGVGLPRRPGPDRPRDQRQLRRRGRPPAPRGRARLGAARRPPRRVRPRRCDHNALAPRPRQTPAGLQEIRDMIAATRGGLVVGGRMRTEAAAGSGRRPQWADAEDEEEEAAATATATAAVGGGSARGGAAAAARGAAAGQGRGGGPDGGAPVGAGPGGEARGPGGAPGPRAEQRLRTPRYTPRAGRAEAPGGGAPLVPGPRGSAEAPWAGAGSGVRRGLGLSTLVPAVVHEEPEDDALSCCTSVDHYSWWQSSDARADLTGRGGKTPPTSKQRGQASVSPSARTPLSSTARRFSPAYDSAVVSVPSCPEMAGSLGRASFVPWCGPHPDVQHLATGKQQLTTVLVRNVPHGVAREEVLLAVNTRGFEGAYDLLYLPMDFRTHENKGYCFLNLVSEEVARSFMGAFNGFTEWPLRSRKSCTVEWSVTQGFNSIMDLYRNSGIMGDHIPDQFKPVVFVGNTRVSFPEPA</sequence>
<comment type="caution">
    <text evidence="3">The sequence shown here is derived from an EMBL/GenBank/DDBJ whole genome shotgun (WGS) entry which is preliminary data.</text>
</comment>
<evidence type="ECO:0000259" key="2">
    <source>
        <dbReference type="Pfam" id="PF04059"/>
    </source>
</evidence>
<evidence type="ECO:0000313" key="4">
    <source>
        <dbReference type="Proteomes" id="UP001189429"/>
    </source>
</evidence>
<dbReference type="InterPro" id="IPR012677">
    <property type="entry name" value="Nucleotide-bd_a/b_plait_sf"/>
</dbReference>
<proteinExistence type="predicted"/>
<dbReference type="SUPFAM" id="SSF54928">
    <property type="entry name" value="RNA-binding domain, RBD"/>
    <property type="match status" value="1"/>
</dbReference>
<feature type="compositionally biased region" description="Low complexity" evidence="1">
    <location>
        <begin position="134"/>
        <end position="148"/>
    </location>
</feature>
<evidence type="ECO:0000313" key="3">
    <source>
        <dbReference type="EMBL" id="CAK0875830.1"/>
    </source>
</evidence>
<feature type="region of interest" description="Disordered" evidence="1">
    <location>
        <begin position="134"/>
        <end position="232"/>
    </location>
</feature>
<keyword evidence="4" id="KW-1185">Reference proteome</keyword>
<name>A0ABN9VQV8_9DINO</name>
<feature type="domain" description="Mei2-like C-terminal RNA recognition motif" evidence="2">
    <location>
        <begin position="509"/>
        <end position="602"/>
    </location>
</feature>
<reference evidence="3" key="1">
    <citation type="submission" date="2023-10" db="EMBL/GenBank/DDBJ databases">
        <authorList>
            <person name="Chen Y."/>
            <person name="Shah S."/>
            <person name="Dougan E. K."/>
            <person name="Thang M."/>
            <person name="Chan C."/>
        </authorList>
    </citation>
    <scope>NUCLEOTIDE SEQUENCE [LARGE SCALE GENOMIC DNA]</scope>
</reference>
<feature type="compositionally biased region" description="Polar residues" evidence="1">
    <location>
        <begin position="436"/>
        <end position="460"/>
    </location>
</feature>
<dbReference type="InterPro" id="IPR007201">
    <property type="entry name" value="Mei2-like_Rrm_C"/>
</dbReference>
<feature type="compositionally biased region" description="Gly residues" evidence="1">
    <location>
        <begin position="307"/>
        <end position="336"/>
    </location>
</feature>
<feature type="region of interest" description="Disordered" evidence="1">
    <location>
        <begin position="427"/>
        <end position="460"/>
    </location>
</feature>
<feature type="compositionally biased region" description="Basic and acidic residues" evidence="1">
    <location>
        <begin position="178"/>
        <end position="188"/>
    </location>
</feature>
<dbReference type="Gene3D" id="3.30.70.330">
    <property type="match status" value="1"/>
</dbReference>
<dbReference type="EMBL" id="CAUYUJ010017562">
    <property type="protein sequence ID" value="CAK0875830.1"/>
    <property type="molecule type" value="Genomic_DNA"/>
</dbReference>
<protein>
    <recommendedName>
        <fullName evidence="2">Mei2-like C-terminal RNA recognition motif domain-containing protein</fullName>
    </recommendedName>
</protein>
<gene>
    <name evidence="3" type="ORF">PCOR1329_LOCUS60398</name>
</gene>
<organism evidence="3 4">
    <name type="scientific">Prorocentrum cordatum</name>
    <dbReference type="NCBI Taxonomy" id="2364126"/>
    <lineage>
        <taxon>Eukaryota</taxon>
        <taxon>Sar</taxon>
        <taxon>Alveolata</taxon>
        <taxon>Dinophyceae</taxon>
        <taxon>Prorocentrales</taxon>
        <taxon>Prorocentraceae</taxon>
        <taxon>Prorocentrum</taxon>
    </lineage>
</organism>
<dbReference type="Proteomes" id="UP001189429">
    <property type="component" value="Unassembled WGS sequence"/>
</dbReference>
<evidence type="ECO:0000256" key="1">
    <source>
        <dbReference type="SAM" id="MobiDB-lite"/>
    </source>
</evidence>
<feature type="compositionally biased region" description="Low complexity" evidence="1">
    <location>
        <begin position="296"/>
        <end position="306"/>
    </location>
</feature>